<evidence type="ECO:0000256" key="2">
    <source>
        <dbReference type="SAM" id="SignalP"/>
    </source>
</evidence>
<dbReference type="InterPro" id="IPR016035">
    <property type="entry name" value="Acyl_Trfase/lysoPLipase"/>
</dbReference>
<comment type="caution">
    <text evidence="3">The sequence shown here is derived from an EMBL/GenBank/DDBJ whole genome shotgun (WGS) entry which is preliminary data.</text>
</comment>
<reference evidence="3 4" key="1">
    <citation type="submission" date="2018-05" db="EMBL/GenBank/DDBJ databases">
        <title>Genomic Encyclopedia of Type Strains, Phase IV (KMG-IV): sequencing the most valuable type-strain genomes for metagenomic binning, comparative biology and taxonomic classification.</title>
        <authorList>
            <person name="Goeker M."/>
        </authorList>
    </citation>
    <scope>NUCLEOTIDE SEQUENCE [LARGE SCALE GENOMIC DNA]</scope>
    <source>
        <strain evidence="3 4">DSM 23606</strain>
    </source>
</reference>
<evidence type="ECO:0000313" key="4">
    <source>
        <dbReference type="Proteomes" id="UP000246569"/>
    </source>
</evidence>
<dbReference type="Proteomes" id="UP000246569">
    <property type="component" value="Unassembled WGS sequence"/>
</dbReference>
<feature type="signal peptide" evidence="2">
    <location>
        <begin position="1"/>
        <end position="23"/>
    </location>
</feature>
<feature type="chain" id="PRO_5016462411" description="Patatin-like phospholipase" evidence="2">
    <location>
        <begin position="24"/>
        <end position="529"/>
    </location>
</feature>
<gene>
    <name evidence="3" type="ORF">C7443_101312</name>
</gene>
<sequence length="529" mass="55406">MQPRPAGSALALTLLLASAATQAAPRLGLVFDGEYGDGLQLLGALRALEWLDVPVDALVVGGSGALVGGSYAAGAPLAQIHHTFTRSDWRTLLRAQPAPAAPTAAAAGLPVGLSRVWRLERTLHHLLPRTALSGTDFDTLPRRLRVLVERDGRCELLSAGQLPRRLRSAIAGPGLPAPANADGSHDRRAGRQCQATAAQLDALAVDLWLRLQTPDADSVPDAQTPQLLVPSVTATADDAVLIAAGENAVLAAAAALRRFAVHPVARLAERDAAPPRLADTASAQPARTPVAFGPGSVHAASNYPPGVRLHTYDGGSDAVLETLGDYRDGSALWLRLGLSRSGDAADLGWRSGVHLGRTTGRTQARLDLGGDTRRGSAARLRIEQQAHHHGSRTIIELGHDADAAWRASARWSTAFKLGEGDFGALALLGDTGRTALPLEAASDDSPLLLGLPGRAALAHIDYSQPLLAFELPVQAGGSLEIGQSSETEVVHSAASLFLGLRTLFGPTRLSFDFGDSGRQALQLFFATPW</sequence>
<name>A0A317N040_9GAMM</name>
<dbReference type="EMBL" id="QGTJ01000001">
    <property type="protein sequence ID" value="PWV65827.1"/>
    <property type="molecule type" value="Genomic_DNA"/>
</dbReference>
<dbReference type="AlphaFoldDB" id="A0A317N040"/>
<protein>
    <recommendedName>
        <fullName evidence="5">Patatin-like phospholipase</fullName>
    </recommendedName>
</protein>
<keyword evidence="2" id="KW-0732">Signal</keyword>
<evidence type="ECO:0000313" key="3">
    <source>
        <dbReference type="EMBL" id="PWV65827.1"/>
    </source>
</evidence>
<accession>A0A317N040</accession>
<dbReference type="SUPFAM" id="SSF52151">
    <property type="entry name" value="FabD/lysophospholipase-like"/>
    <property type="match status" value="1"/>
</dbReference>
<dbReference type="Gene3D" id="3.40.1090.10">
    <property type="entry name" value="Cytosolic phospholipase A2 catalytic domain"/>
    <property type="match status" value="1"/>
</dbReference>
<organism evidence="3 4">
    <name type="scientific">Plasticicumulans acidivorans</name>
    <dbReference type="NCBI Taxonomy" id="886464"/>
    <lineage>
        <taxon>Bacteria</taxon>
        <taxon>Pseudomonadati</taxon>
        <taxon>Pseudomonadota</taxon>
        <taxon>Gammaproteobacteria</taxon>
        <taxon>Candidatus Competibacteraceae</taxon>
        <taxon>Plasticicumulans</taxon>
    </lineage>
</organism>
<dbReference type="RefSeq" id="WP_110016817.1">
    <property type="nucleotide sequence ID" value="NZ_QGTJ01000001.1"/>
</dbReference>
<feature type="region of interest" description="Disordered" evidence="1">
    <location>
        <begin position="272"/>
        <end position="291"/>
    </location>
</feature>
<proteinExistence type="predicted"/>
<evidence type="ECO:0000256" key="1">
    <source>
        <dbReference type="SAM" id="MobiDB-lite"/>
    </source>
</evidence>
<keyword evidence="4" id="KW-1185">Reference proteome</keyword>
<evidence type="ECO:0008006" key="5">
    <source>
        <dbReference type="Google" id="ProtNLM"/>
    </source>
</evidence>